<dbReference type="PANTHER" id="PTHR11552">
    <property type="entry name" value="GLUCOSE-METHANOL-CHOLINE GMC OXIDOREDUCTASE"/>
    <property type="match status" value="1"/>
</dbReference>
<dbReference type="GeneID" id="7201826"/>
<name>B7G1F0_PHATC</name>
<dbReference type="KEGG" id="pti:PHATRDRAFT_46493"/>
<dbReference type="AlphaFoldDB" id="B7G1F0"/>
<feature type="domain" description="Glucose-methanol-choline oxidoreductase C-terminal" evidence="8">
    <location>
        <begin position="656"/>
        <end position="765"/>
    </location>
</feature>
<dbReference type="Gene3D" id="3.30.560.10">
    <property type="entry name" value="Glucose Oxidase, domain 3"/>
    <property type="match status" value="1"/>
</dbReference>
<evidence type="ECO:0000256" key="1">
    <source>
        <dbReference type="ARBA" id="ARBA00001974"/>
    </source>
</evidence>
<feature type="compositionally biased region" description="Polar residues" evidence="5">
    <location>
        <begin position="27"/>
        <end position="36"/>
    </location>
</feature>
<dbReference type="Gene3D" id="3.30.410.40">
    <property type="match status" value="1"/>
</dbReference>
<evidence type="ECO:0000256" key="3">
    <source>
        <dbReference type="ARBA" id="ARBA00022630"/>
    </source>
</evidence>
<evidence type="ECO:0000313" key="9">
    <source>
        <dbReference type="EMBL" id="EEC47496.1"/>
    </source>
</evidence>
<dbReference type="InParanoid" id="B7G1F0"/>
<keyword evidence="3" id="KW-0285">Flavoprotein</keyword>
<dbReference type="Pfam" id="PF00732">
    <property type="entry name" value="GMC_oxred_N"/>
    <property type="match status" value="1"/>
</dbReference>
<dbReference type="Pfam" id="PF05199">
    <property type="entry name" value="GMC_oxred_C"/>
    <property type="match status" value="1"/>
</dbReference>
<reference evidence="9 10" key="1">
    <citation type="journal article" date="2008" name="Nature">
        <title>The Phaeodactylum genome reveals the evolutionary history of diatom genomes.</title>
        <authorList>
            <person name="Bowler C."/>
            <person name="Allen A.E."/>
            <person name="Badger J.H."/>
            <person name="Grimwood J."/>
            <person name="Jabbari K."/>
            <person name="Kuo A."/>
            <person name="Maheswari U."/>
            <person name="Martens C."/>
            <person name="Maumus F."/>
            <person name="Otillar R.P."/>
            <person name="Rayko E."/>
            <person name="Salamov A."/>
            <person name="Vandepoele K."/>
            <person name="Beszteri B."/>
            <person name="Gruber A."/>
            <person name="Heijde M."/>
            <person name="Katinka M."/>
            <person name="Mock T."/>
            <person name="Valentin K."/>
            <person name="Verret F."/>
            <person name="Berges J.A."/>
            <person name="Brownlee C."/>
            <person name="Cadoret J.P."/>
            <person name="Chiovitti A."/>
            <person name="Choi C.J."/>
            <person name="Coesel S."/>
            <person name="De Martino A."/>
            <person name="Detter J.C."/>
            <person name="Durkin C."/>
            <person name="Falciatore A."/>
            <person name="Fournet J."/>
            <person name="Haruta M."/>
            <person name="Huysman M.J."/>
            <person name="Jenkins B.D."/>
            <person name="Jiroutova K."/>
            <person name="Jorgensen R.E."/>
            <person name="Joubert Y."/>
            <person name="Kaplan A."/>
            <person name="Kroger N."/>
            <person name="Kroth P.G."/>
            <person name="La Roche J."/>
            <person name="Lindquist E."/>
            <person name="Lommer M."/>
            <person name="Martin-Jezequel V."/>
            <person name="Lopez P.J."/>
            <person name="Lucas S."/>
            <person name="Mangogna M."/>
            <person name="McGinnis K."/>
            <person name="Medlin L.K."/>
            <person name="Montsant A."/>
            <person name="Oudot-Le Secq M.P."/>
            <person name="Napoli C."/>
            <person name="Obornik M."/>
            <person name="Parker M.S."/>
            <person name="Petit J.L."/>
            <person name="Porcel B.M."/>
            <person name="Poulsen N."/>
            <person name="Robison M."/>
            <person name="Rychlewski L."/>
            <person name="Rynearson T.A."/>
            <person name="Schmutz J."/>
            <person name="Shapiro H."/>
            <person name="Siaut M."/>
            <person name="Stanley M."/>
            <person name="Sussman M.R."/>
            <person name="Taylor A.R."/>
            <person name="Vardi A."/>
            <person name="von Dassow P."/>
            <person name="Vyverman W."/>
            <person name="Willis A."/>
            <person name="Wyrwicz L.S."/>
            <person name="Rokhsar D.S."/>
            <person name="Weissenbach J."/>
            <person name="Armbrust E.V."/>
            <person name="Green B.R."/>
            <person name="Van de Peer Y."/>
            <person name="Grigoriev I.V."/>
        </authorList>
    </citation>
    <scope>NUCLEOTIDE SEQUENCE [LARGE SCALE GENOMIC DNA]</scope>
    <source>
        <strain evidence="9 10">CCAP 1055/1</strain>
    </source>
</reference>
<evidence type="ECO:0000259" key="8">
    <source>
        <dbReference type="Pfam" id="PF05199"/>
    </source>
</evidence>
<keyword evidence="6" id="KW-1133">Transmembrane helix</keyword>
<comment type="cofactor">
    <cofactor evidence="1">
        <name>FAD</name>
        <dbReference type="ChEBI" id="CHEBI:57692"/>
    </cofactor>
</comment>
<feature type="transmembrane region" description="Helical" evidence="6">
    <location>
        <begin position="84"/>
        <end position="107"/>
    </location>
</feature>
<dbReference type="InterPro" id="IPR036188">
    <property type="entry name" value="FAD/NAD-bd_sf"/>
</dbReference>
<dbReference type="InterPro" id="IPR007867">
    <property type="entry name" value="GMC_OxRtase_C"/>
</dbReference>
<organism evidence="9 10">
    <name type="scientific">Phaeodactylum tricornutum (strain CCAP 1055/1)</name>
    <dbReference type="NCBI Taxonomy" id="556484"/>
    <lineage>
        <taxon>Eukaryota</taxon>
        <taxon>Sar</taxon>
        <taxon>Stramenopiles</taxon>
        <taxon>Ochrophyta</taxon>
        <taxon>Bacillariophyta</taxon>
        <taxon>Bacillariophyceae</taxon>
        <taxon>Bacillariophycidae</taxon>
        <taxon>Naviculales</taxon>
        <taxon>Phaeodactylaceae</taxon>
        <taxon>Phaeodactylum</taxon>
    </lineage>
</organism>
<evidence type="ECO:0008006" key="11">
    <source>
        <dbReference type="Google" id="ProtNLM"/>
    </source>
</evidence>
<evidence type="ECO:0000256" key="6">
    <source>
        <dbReference type="SAM" id="Phobius"/>
    </source>
</evidence>
<evidence type="ECO:0000256" key="2">
    <source>
        <dbReference type="ARBA" id="ARBA00010790"/>
    </source>
</evidence>
<dbReference type="EMBL" id="CM000613">
    <property type="protein sequence ID" value="EEC47496.1"/>
    <property type="molecule type" value="Genomic_DNA"/>
</dbReference>
<keyword evidence="10" id="KW-1185">Reference proteome</keyword>
<evidence type="ECO:0000256" key="5">
    <source>
        <dbReference type="SAM" id="MobiDB-lite"/>
    </source>
</evidence>
<comment type="similarity">
    <text evidence="2">Belongs to the GMC oxidoreductase family.</text>
</comment>
<dbReference type="RefSeq" id="XP_002180844.1">
    <property type="nucleotide sequence ID" value="XM_002180808.1"/>
</dbReference>
<dbReference type="SUPFAM" id="SSF54373">
    <property type="entry name" value="FAD-linked reductases, C-terminal domain"/>
    <property type="match status" value="1"/>
</dbReference>
<gene>
    <name evidence="9" type="ORF">PHATRDRAFT_46493</name>
</gene>
<keyword evidence="6" id="KW-0812">Transmembrane</keyword>
<dbReference type="GO" id="GO:0050660">
    <property type="term" value="F:flavin adenine dinucleotide binding"/>
    <property type="evidence" value="ECO:0007669"/>
    <property type="project" value="InterPro"/>
</dbReference>
<evidence type="ECO:0000259" key="7">
    <source>
        <dbReference type="Pfam" id="PF00732"/>
    </source>
</evidence>
<dbReference type="HOGENOM" id="CLU_002865_7_0_1"/>
<protein>
    <recommendedName>
        <fullName evidence="11">Choline dehydrogenase</fullName>
    </recommendedName>
</protein>
<dbReference type="Proteomes" id="UP000000759">
    <property type="component" value="Chromosome 10"/>
</dbReference>
<dbReference type="SUPFAM" id="SSF51905">
    <property type="entry name" value="FAD/NAD(P)-binding domain"/>
    <property type="match status" value="1"/>
</dbReference>
<dbReference type="PANTHER" id="PTHR11552:SF147">
    <property type="entry name" value="CHOLINE DEHYDROGENASE, MITOCHONDRIAL"/>
    <property type="match status" value="1"/>
</dbReference>
<dbReference type="Gene3D" id="3.50.50.60">
    <property type="entry name" value="FAD/NAD(P)-binding domain"/>
    <property type="match status" value="2"/>
</dbReference>
<evidence type="ECO:0000256" key="4">
    <source>
        <dbReference type="ARBA" id="ARBA00022827"/>
    </source>
</evidence>
<dbReference type="InterPro" id="IPR000172">
    <property type="entry name" value="GMC_OxRdtase_N"/>
</dbReference>
<dbReference type="InterPro" id="IPR012132">
    <property type="entry name" value="GMC_OxRdtase"/>
</dbReference>
<reference evidence="10" key="2">
    <citation type="submission" date="2008-08" db="EMBL/GenBank/DDBJ databases">
        <authorList>
            <consortium name="Diatom Consortium"/>
            <person name="Grigoriev I."/>
            <person name="Grimwood J."/>
            <person name="Kuo A."/>
            <person name="Otillar R.P."/>
            <person name="Salamov A."/>
            <person name="Detter J.C."/>
            <person name="Lindquist E."/>
            <person name="Shapiro H."/>
            <person name="Lucas S."/>
            <person name="Glavina del Rio T."/>
            <person name="Pitluck S."/>
            <person name="Rokhsar D."/>
            <person name="Bowler C."/>
        </authorList>
    </citation>
    <scope>GENOME REANNOTATION</scope>
    <source>
        <strain evidence="10">CCAP 1055/1</strain>
    </source>
</reference>
<proteinExistence type="inferred from homology"/>
<dbReference type="GO" id="GO:0016614">
    <property type="term" value="F:oxidoreductase activity, acting on CH-OH group of donors"/>
    <property type="evidence" value="ECO:0007669"/>
    <property type="project" value="InterPro"/>
</dbReference>
<feature type="domain" description="Glucose-methanol-choline oxidoreductase N-terminal" evidence="7">
    <location>
        <begin position="232"/>
        <end position="471"/>
    </location>
</feature>
<dbReference type="OrthoDB" id="269227at2759"/>
<dbReference type="STRING" id="556484.B7G1F0"/>
<dbReference type="eggNOG" id="KOG1238">
    <property type="taxonomic scope" value="Eukaryota"/>
</dbReference>
<feature type="region of interest" description="Disordered" evidence="5">
    <location>
        <begin position="1"/>
        <end position="54"/>
    </location>
</feature>
<dbReference type="PaxDb" id="2850-Phatr46493"/>
<evidence type="ECO:0000313" key="10">
    <source>
        <dbReference type="Proteomes" id="UP000000759"/>
    </source>
</evidence>
<keyword evidence="4" id="KW-0274">FAD</keyword>
<accession>B7G1F0</accession>
<keyword evidence="6" id="KW-0472">Membrane</keyword>
<sequence length="787" mass="85986">MGPNAAEDAEATALLPRRKGNEIGSYQYPTAPSSTLEEGHYSSPESNGSRSDGRDHAVHFSFTRRDISNKFVEESWCNRLGRSCLSWTLLLIFFILVFEGCLIYLSYRTMSPAAVPMLNLYDYIVVGGGPSGIIAATKLAQSFPTLQILLLESGTDSQSSVLKQQSILKEGATVSAAESGSTLWQEDAYQLNKFDVPLLWSGVASSRGRRDVLHLQAPSWSSSHHWPIDKTLMGRGLGGSGLHNAMIYVRSLPTDLEAWNVTGWTYDDILPHYVALEQYVEDHIPSQPFWTNDQGSTISKANWRGTTGPIRTIPAGSAVDALAPLFVQSAVISGERLAKRGFNHPSPAARLGAGYYEFNIRHGVRDSVAHALLGGHKAVPRNLIVRTGLTVTRVTTKPRRNEVPRVTGIEYFHSATGRMGKFLLRSDDVSEVILATGAIMTPQLLANTGIRPGGSVVHLPGVGRNLQDHPVVALKFKLVAEMEQDASSIYTLGDEMEDYVLSVAGLEDGQAKHKKLSNSSLSLQQALYSRLGTLGTAGFSAGAFLQSPFAKHDVPDLQVTVFPREIEPHVTRKQNANERAQMRCRSMLITVALLQPDARYQVEPLLSDLTSANEIFEQTAETERSMNASESSVPLTHYLGYNLPSIELPAGRSEYLSKRDVRVLAWGIERVRAIQKMPPLSQATGDELVPGAELVGEYLENHIRVESMPNSHWVGSTKMGPDSDTLAVVNERLAVRGVQGLRIVDAGVIPQVPNGNTHSTVCVVASRGAELIEQDRRKASQQSNNPN</sequence>